<evidence type="ECO:0000313" key="2">
    <source>
        <dbReference type="Proteomes" id="UP001163878"/>
    </source>
</evidence>
<dbReference type="Proteomes" id="UP001163878">
    <property type="component" value="Chromosome"/>
</dbReference>
<keyword evidence="2" id="KW-1185">Reference proteome</keyword>
<proteinExistence type="predicted"/>
<dbReference type="EMBL" id="CP107567">
    <property type="protein sequence ID" value="UYQ60694.1"/>
    <property type="molecule type" value="Genomic_DNA"/>
</dbReference>
<accession>A0ABY6I3W6</accession>
<evidence type="ECO:0000313" key="1">
    <source>
        <dbReference type="EMBL" id="UYQ60694.1"/>
    </source>
</evidence>
<sequence length="57" mass="6164">MTAGRVARVTVRAIERERLAIYPDPATALLAGFGPLAAPVLRRLVDRKVRKVRGAAP</sequence>
<protein>
    <submittedName>
        <fullName evidence="1">Uncharacterized protein</fullName>
    </submittedName>
</protein>
<organism evidence="1 2">
    <name type="scientific">Streptomyces peucetius</name>
    <dbReference type="NCBI Taxonomy" id="1950"/>
    <lineage>
        <taxon>Bacteria</taxon>
        <taxon>Bacillati</taxon>
        <taxon>Actinomycetota</taxon>
        <taxon>Actinomycetes</taxon>
        <taxon>Kitasatosporales</taxon>
        <taxon>Streptomycetaceae</taxon>
        <taxon>Streptomyces</taxon>
    </lineage>
</organism>
<gene>
    <name evidence="1" type="ORF">OGH68_03925</name>
</gene>
<dbReference type="RefSeq" id="WP_264241900.1">
    <property type="nucleotide sequence ID" value="NZ_CP107567.1"/>
</dbReference>
<name>A0ABY6I3W6_STRPE</name>
<reference evidence="1" key="1">
    <citation type="submission" date="2022-10" db="EMBL/GenBank/DDBJ databases">
        <title>Cytochrome P450 Catalyzes Benzene Ring Formation in the Biosynthesis of Trialkyl-Substituted Aromatic Polyketides.</title>
        <authorList>
            <person name="Zhao E."/>
            <person name="Ge H."/>
        </authorList>
    </citation>
    <scope>NUCLEOTIDE SEQUENCE</scope>
    <source>
        <strain evidence="1">NA0869</strain>
    </source>
</reference>